<dbReference type="CDD" id="cd08498">
    <property type="entry name" value="PBP2_NikA_DppA_OppA_like_2"/>
    <property type="match status" value="1"/>
</dbReference>
<dbReference type="Gene3D" id="3.90.76.10">
    <property type="entry name" value="Dipeptide-binding Protein, Domain 1"/>
    <property type="match status" value="1"/>
</dbReference>
<comment type="subcellular location">
    <subcellularLocation>
        <location evidence="1">Periplasm</location>
    </subcellularLocation>
</comment>
<sequence>MMKNGLAGLTRRNLFALALMSGVALSGAAHAQGKSLTIALTADAVILDPHAANELTGNIMFYHFYDPLVSRTPELGFEPGLAESWQIVDDTTWVFKLRKGVKFHNGDELKASDVVYTFERLKKALMSNLVANIASSRAIDDYTVEIKTPKPYAVLHMALAEVLIVNEKYTKAMGDEQMGLKPMGTGPYKLAEWVKEDRLSMTAHADYWRGKPKIDTVTFKPITNPATRTAALLTGGVDVIQDLSVRDVASVKANAAYDVVTRPSLLNMVIAIDTREKSPTIDLPTNPMRDRRVREALVRAINVEAIKTVVMNGFATPSEQYVPSSHLGYVPGLDFRKLYPFDVEKAKALMKEAGFEKGFAMTLDTTNNRYVNDGAIAQALAGMLARINVKLNLNLMPRSNFFGYIRVPSDKSSFIMSGWDTPSGDAGNMYSTLMYSRGKKPGFGQANRGSFANDEFDSWIDKADATADIKQRDAFLKEATQVAAREIPMIPLHYEQDIYAAKKNVKVVPRMDKFIWAYEMDVN</sequence>
<protein>
    <submittedName>
        <fullName evidence="7">Cytochrome c</fullName>
    </submittedName>
</protein>
<name>A0A917I718_9HYPH</name>
<dbReference type="SUPFAM" id="SSF53850">
    <property type="entry name" value="Periplasmic binding protein-like II"/>
    <property type="match status" value="1"/>
</dbReference>
<dbReference type="Gene3D" id="3.10.105.10">
    <property type="entry name" value="Dipeptide-binding Protein, Domain 3"/>
    <property type="match status" value="1"/>
</dbReference>
<reference evidence="7" key="1">
    <citation type="journal article" date="2014" name="Int. J. Syst. Evol. Microbiol.">
        <title>Complete genome sequence of Corynebacterium casei LMG S-19264T (=DSM 44701T), isolated from a smear-ripened cheese.</title>
        <authorList>
            <consortium name="US DOE Joint Genome Institute (JGI-PGF)"/>
            <person name="Walter F."/>
            <person name="Albersmeier A."/>
            <person name="Kalinowski J."/>
            <person name="Ruckert C."/>
        </authorList>
    </citation>
    <scope>NUCLEOTIDE SEQUENCE</scope>
    <source>
        <strain evidence="7">CGMCC 1.12214</strain>
    </source>
</reference>
<dbReference type="GO" id="GO:0030288">
    <property type="term" value="C:outer membrane-bounded periplasmic space"/>
    <property type="evidence" value="ECO:0007669"/>
    <property type="project" value="UniProtKB-ARBA"/>
</dbReference>
<evidence type="ECO:0000256" key="1">
    <source>
        <dbReference type="ARBA" id="ARBA00004418"/>
    </source>
</evidence>
<accession>A0A917I718</accession>
<evidence type="ECO:0000259" key="6">
    <source>
        <dbReference type="Pfam" id="PF00496"/>
    </source>
</evidence>
<dbReference type="PANTHER" id="PTHR30290">
    <property type="entry name" value="PERIPLASMIC BINDING COMPONENT OF ABC TRANSPORTER"/>
    <property type="match status" value="1"/>
</dbReference>
<organism evidence="7 8">
    <name type="scientific">Alsobacter metallidurans</name>
    <dbReference type="NCBI Taxonomy" id="340221"/>
    <lineage>
        <taxon>Bacteria</taxon>
        <taxon>Pseudomonadati</taxon>
        <taxon>Pseudomonadota</taxon>
        <taxon>Alphaproteobacteria</taxon>
        <taxon>Hyphomicrobiales</taxon>
        <taxon>Alsobacteraceae</taxon>
        <taxon>Alsobacter</taxon>
    </lineage>
</organism>
<dbReference type="PIRSF" id="PIRSF002741">
    <property type="entry name" value="MppA"/>
    <property type="match status" value="1"/>
</dbReference>
<evidence type="ECO:0000256" key="3">
    <source>
        <dbReference type="ARBA" id="ARBA00022448"/>
    </source>
</evidence>
<reference evidence="7" key="2">
    <citation type="submission" date="2020-09" db="EMBL/GenBank/DDBJ databases">
        <authorList>
            <person name="Sun Q."/>
            <person name="Zhou Y."/>
        </authorList>
    </citation>
    <scope>NUCLEOTIDE SEQUENCE</scope>
    <source>
        <strain evidence="7">CGMCC 1.12214</strain>
    </source>
</reference>
<dbReference type="InterPro" id="IPR039424">
    <property type="entry name" value="SBP_5"/>
</dbReference>
<evidence type="ECO:0000256" key="2">
    <source>
        <dbReference type="ARBA" id="ARBA00005695"/>
    </source>
</evidence>
<feature type="chain" id="PRO_5036918994" evidence="5">
    <location>
        <begin position="32"/>
        <end position="523"/>
    </location>
</feature>
<dbReference type="InterPro" id="IPR023765">
    <property type="entry name" value="SBP_5_CS"/>
</dbReference>
<comment type="caution">
    <text evidence="7">The sequence shown here is derived from an EMBL/GenBank/DDBJ whole genome shotgun (WGS) entry which is preliminary data.</text>
</comment>
<evidence type="ECO:0000256" key="5">
    <source>
        <dbReference type="SAM" id="SignalP"/>
    </source>
</evidence>
<keyword evidence="3" id="KW-0813">Transport</keyword>
<dbReference type="Gene3D" id="3.40.190.10">
    <property type="entry name" value="Periplasmic binding protein-like II"/>
    <property type="match status" value="1"/>
</dbReference>
<feature type="signal peptide" evidence="5">
    <location>
        <begin position="1"/>
        <end position="31"/>
    </location>
</feature>
<dbReference type="AlphaFoldDB" id="A0A917I718"/>
<comment type="similarity">
    <text evidence="2">Belongs to the bacterial solute-binding protein 5 family.</text>
</comment>
<gene>
    <name evidence="7" type="ORF">GCM10007036_21840</name>
</gene>
<evidence type="ECO:0000313" key="8">
    <source>
        <dbReference type="Proteomes" id="UP000603912"/>
    </source>
</evidence>
<dbReference type="RefSeq" id="WP_210318657.1">
    <property type="nucleotide sequence ID" value="NZ_BMES01000002.1"/>
</dbReference>
<dbReference type="PANTHER" id="PTHR30290:SF9">
    <property type="entry name" value="OLIGOPEPTIDE-BINDING PROTEIN APPA"/>
    <property type="match status" value="1"/>
</dbReference>
<dbReference type="GO" id="GO:0043190">
    <property type="term" value="C:ATP-binding cassette (ABC) transporter complex"/>
    <property type="evidence" value="ECO:0007669"/>
    <property type="project" value="InterPro"/>
</dbReference>
<feature type="domain" description="Solute-binding protein family 5" evidence="6">
    <location>
        <begin position="77"/>
        <end position="439"/>
    </location>
</feature>
<proteinExistence type="inferred from homology"/>
<dbReference type="InterPro" id="IPR030678">
    <property type="entry name" value="Peptide/Ni-bd"/>
</dbReference>
<dbReference type="PROSITE" id="PS01040">
    <property type="entry name" value="SBP_BACTERIAL_5"/>
    <property type="match status" value="1"/>
</dbReference>
<evidence type="ECO:0000313" key="7">
    <source>
        <dbReference type="EMBL" id="GGH19157.1"/>
    </source>
</evidence>
<keyword evidence="4 5" id="KW-0732">Signal</keyword>
<dbReference type="GO" id="GO:0015833">
    <property type="term" value="P:peptide transport"/>
    <property type="evidence" value="ECO:0007669"/>
    <property type="project" value="TreeGrafter"/>
</dbReference>
<dbReference type="InterPro" id="IPR000914">
    <property type="entry name" value="SBP_5_dom"/>
</dbReference>
<dbReference type="Proteomes" id="UP000603912">
    <property type="component" value="Unassembled WGS sequence"/>
</dbReference>
<keyword evidence="8" id="KW-1185">Reference proteome</keyword>
<evidence type="ECO:0000256" key="4">
    <source>
        <dbReference type="ARBA" id="ARBA00022729"/>
    </source>
</evidence>
<dbReference type="EMBL" id="BMES01000002">
    <property type="protein sequence ID" value="GGH19157.1"/>
    <property type="molecule type" value="Genomic_DNA"/>
</dbReference>
<dbReference type="Pfam" id="PF00496">
    <property type="entry name" value="SBP_bac_5"/>
    <property type="match status" value="1"/>
</dbReference>
<dbReference type="GO" id="GO:1904680">
    <property type="term" value="F:peptide transmembrane transporter activity"/>
    <property type="evidence" value="ECO:0007669"/>
    <property type="project" value="TreeGrafter"/>
</dbReference>